<accession>A0A4R9FMK6</accession>
<dbReference type="PANTHER" id="PTHR32089">
    <property type="entry name" value="METHYL-ACCEPTING CHEMOTAXIS PROTEIN MCPB"/>
    <property type="match status" value="1"/>
</dbReference>
<proteinExistence type="inferred from homology"/>
<dbReference type="EMBL" id="RQEP01000019">
    <property type="protein sequence ID" value="TGJ99464.1"/>
    <property type="molecule type" value="Genomic_DNA"/>
</dbReference>
<dbReference type="CDD" id="cd18773">
    <property type="entry name" value="PDC1_HK_sensor"/>
    <property type="match status" value="1"/>
</dbReference>
<evidence type="ECO:0000256" key="8">
    <source>
        <dbReference type="ARBA" id="ARBA00029447"/>
    </source>
</evidence>
<reference evidence="13" key="1">
    <citation type="journal article" date="2019" name="PLoS Negl. Trop. Dis.">
        <title>Revisiting the worldwide diversity of Leptospira species in the environment.</title>
        <authorList>
            <person name="Vincent A.T."/>
            <person name="Schiettekatte O."/>
            <person name="Bourhy P."/>
            <person name="Veyrier F.J."/>
            <person name="Picardeau M."/>
        </authorList>
    </citation>
    <scope>NUCLEOTIDE SEQUENCE [LARGE SCALE GENOMIC DNA]</scope>
    <source>
        <strain evidence="13">SSS9</strain>
    </source>
</reference>
<dbReference type="GO" id="GO:0006935">
    <property type="term" value="P:chemotaxis"/>
    <property type="evidence" value="ECO:0007669"/>
    <property type="project" value="UniProtKB-KW"/>
</dbReference>
<dbReference type="OrthoDB" id="9760371at2"/>
<keyword evidence="4 10" id="KW-0812">Transmembrane</keyword>
<keyword evidence="5 10" id="KW-1133">Transmembrane helix</keyword>
<dbReference type="CDD" id="cd12912">
    <property type="entry name" value="PDC2_MCP_like"/>
    <property type="match status" value="1"/>
</dbReference>
<feature type="transmembrane region" description="Helical" evidence="10">
    <location>
        <begin position="285"/>
        <end position="306"/>
    </location>
</feature>
<evidence type="ECO:0000256" key="4">
    <source>
        <dbReference type="ARBA" id="ARBA00022692"/>
    </source>
</evidence>
<dbReference type="InterPro" id="IPR004089">
    <property type="entry name" value="MCPsignal_dom"/>
</dbReference>
<dbReference type="GO" id="GO:0005886">
    <property type="term" value="C:plasma membrane"/>
    <property type="evidence" value="ECO:0007669"/>
    <property type="project" value="UniProtKB-SubCell"/>
</dbReference>
<comment type="caution">
    <text evidence="13">The sequence shown here is derived from an EMBL/GenBank/DDBJ whole genome shotgun (WGS) entry which is preliminary data.</text>
</comment>
<gene>
    <name evidence="13" type="ORF">EHO59_16540</name>
</gene>
<comment type="subcellular location">
    <subcellularLocation>
        <location evidence="1">Cell membrane</location>
        <topology evidence="1">Multi-pass membrane protein</topology>
    </subcellularLocation>
</comment>
<dbReference type="PROSITE" id="PS50111">
    <property type="entry name" value="CHEMOTAXIS_TRANSDUC_2"/>
    <property type="match status" value="1"/>
</dbReference>
<dbReference type="SMART" id="SM00304">
    <property type="entry name" value="HAMP"/>
    <property type="match status" value="1"/>
</dbReference>
<protein>
    <submittedName>
        <fullName evidence="13">Methyl-accepting chemotaxis protein</fullName>
    </submittedName>
</protein>
<dbReference type="SUPFAM" id="SSF58104">
    <property type="entry name" value="Methyl-accepting chemotaxis protein (MCP) signaling domain"/>
    <property type="match status" value="1"/>
</dbReference>
<evidence type="ECO:0000256" key="3">
    <source>
        <dbReference type="ARBA" id="ARBA00022500"/>
    </source>
</evidence>
<evidence type="ECO:0000256" key="7">
    <source>
        <dbReference type="ARBA" id="ARBA00023224"/>
    </source>
</evidence>
<organism evidence="13 14">
    <name type="scientific">Leptospira semungkisensis</name>
    <dbReference type="NCBI Taxonomy" id="2484985"/>
    <lineage>
        <taxon>Bacteria</taxon>
        <taxon>Pseudomonadati</taxon>
        <taxon>Spirochaetota</taxon>
        <taxon>Spirochaetia</taxon>
        <taxon>Leptospirales</taxon>
        <taxon>Leptospiraceae</taxon>
        <taxon>Leptospira</taxon>
    </lineage>
</organism>
<dbReference type="Pfam" id="PF00672">
    <property type="entry name" value="HAMP"/>
    <property type="match status" value="1"/>
</dbReference>
<dbReference type="GO" id="GO:0007165">
    <property type="term" value="P:signal transduction"/>
    <property type="evidence" value="ECO:0007669"/>
    <property type="project" value="UniProtKB-KW"/>
</dbReference>
<dbReference type="Proteomes" id="UP000297453">
    <property type="component" value="Unassembled WGS sequence"/>
</dbReference>
<keyword evidence="7 9" id="KW-0807">Transducer</keyword>
<evidence type="ECO:0000256" key="6">
    <source>
        <dbReference type="ARBA" id="ARBA00023136"/>
    </source>
</evidence>
<dbReference type="RefSeq" id="WP_135589557.1">
    <property type="nucleotide sequence ID" value="NZ_RQEP01000019.1"/>
</dbReference>
<keyword evidence="2" id="KW-1003">Cell membrane</keyword>
<evidence type="ECO:0000259" key="11">
    <source>
        <dbReference type="PROSITE" id="PS50111"/>
    </source>
</evidence>
<keyword evidence="14" id="KW-1185">Reference proteome</keyword>
<comment type="similarity">
    <text evidence="8">Belongs to the methyl-accepting chemotaxis (MCP) protein family.</text>
</comment>
<dbReference type="Gene3D" id="3.30.450.20">
    <property type="entry name" value="PAS domain"/>
    <property type="match status" value="1"/>
</dbReference>
<evidence type="ECO:0000256" key="9">
    <source>
        <dbReference type="PROSITE-ProRule" id="PRU00284"/>
    </source>
</evidence>
<sequence length="667" mass="72869">MQRTSLKFILIGWSLGILLVLSVLISGTAYYLGSRQIKEHYQDQMRTVVRIVSADIDNFLAGHARMAETIASDSRTIESIRSGKPIASKFYKDIFDRYKVYENIFVYPNESSPLVVSDSLEGKTLGYGRKQEEKEDLLRFLEASKQTDVAISKAKISPITGNTVVVLSTAVREGGKLIGVLCVALSLQEISKQLITNAQLGKEGYVSVVEQDGNIIAHKKKELILKINIAQQSFGPALLSMNEGEIMKFHFQGEDRFATLKRLDKWKLSVAAIQPFGEISESLNGLIFGILLVTFLIATASGILLYKLLNKRLGPLESVSRIFKEMSQGDLTKNIKSEYRDEIGTMSSDINYFIKSLGNSLVNVQSISTDLAASANQLSSSSQSFATIAQSTAASSEQMSATTEEMSAGIENISEKIKDQFRNIKEFHFKIKDLSKGIREIGSEIQTAVKKTSSISDEAKKGEESLSSMSDLLGNIQKSSDQMSDIIKIINEISDQTQLLSLNASIEAARAGGAGKGFAVVADEISKLSEKTASSIKSISTMIGQNKSELDKGVNGVQISVERIRNIILNVDEVAKTMQGLFAITSHNEGLNSEVDHQSDKIGAEAEAVKLAIEEQKRAVHEITNVIFKLNEEALSTASSSEEVSATSVNLSANAELLKNITTQFKL</sequence>
<evidence type="ECO:0000256" key="2">
    <source>
        <dbReference type="ARBA" id="ARBA00022475"/>
    </source>
</evidence>
<evidence type="ECO:0000259" key="12">
    <source>
        <dbReference type="PROSITE" id="PS50885"/>
    </source>
</evidence>
<feature type="domain" description="Methyl-accepting transducer" evidence="11">
    <location>
        <begin position="395"/>
        <end position="617"/>
    </location>
</feature>
<dbReference type="SMART" id="SM00283">
    <property type="entry name" value="MA"/>
    <property type="match status" value="1"/>
</dbReference>
<feature type="transmembrane region" description="Helical" evidence="10">
    <location>
        <begin position="12"/>
        <end position="32"/>
    </location>
</feature>
<dbReference type="Pfam" id="PF02743">
    <property type="entry name" value="dCache_1"/>
    <property type="match status" value="1"/>
</dbReference>
<evidence type="ECO:0000313" key="14">
    <source>
        <dbReference type="Proteomes" id="UP000297453"/>
    </source>
</evidence>
<dbReference type="Gene3D" id="1.10.287.950">
    <property type="entry name" value="Methyl-accepting chemotaxis protein"/>
    <property type="match status" value="1"/>
</dbReference>
<feature type="domain" description="HAMP" evidence="12">
    <location>
        <begin position="310"/>
        <end position="362"/>
    </location>
</feature>
<evidence type="ECO:0000256" key="5">
    <source>
        <dbReference type="ARBA" id="ARBA00022989"/>
    </source>
</evidence>
<dbReference type="InterPro" id="IPR003660">
    <property type="entry name" value="HAMP_dom"/>
</dbReference>
<evidence type="ECO:0000256" key="1">
    <source>
        <dbReference type="ARBA" id="ARBA00004651"/>
    </source>
</evidence>
<evidence type="ECO:0000256" key="10">
    <source>
        <dbReference type="SAM" id="Phobius"/>
    </source>
</evidence>
<dbReference type="PROSITE" id="PS50885">
    <property type="entry name" value="HAMP"/>
    <property type="match status" value="1"/>
</dbReference>
<keyword evidence="3" id="KW-0145">Chemotaxis</keyword>
<name>A0A4R9FMK6_9LEPT</name>
<dbReference type="CDD" id="cd06225">
    <property type="entry name" value="HAMP"/>
    <property type="match status" value="1"/>
</dbReference>
<dbReference type="PANTHER" id="PTHR32089:SF112">
    <property type="entry name" value="LYSOZYME-LIKE PROTEIN-RELATED"/>
    <property type="match status" value="1"/>
</dbReference>
<dbReference type="AlphaFoldDB" id="A0A4R9FMK6"/>
<dbReference type="Pfam" id="PF00015">
    <property type="entry name" value="MCPsignal"/>
    <property type="match status" value="1"/>
</dbReference>
<keyword evidence="6 10" id="KW-0472">Membrane</keyword>
<evidence type="ECO:0000313" key="13">
    <source>
        <dbReference type="EMBL" id="TGJ99464.1"/>
    </source>
</evidence>
<dbReference type="InterPro" id="IPR033479">
    <property type="entry name" value="dCache_1"/>
</dbReference>